<organism evidence="1 2">
    <name type="scientific">Pleurostoma richardsiae</name>
    <dbReference type="NCBI Taxonomy" id="41990"/>
    <lineage>
        <taxon>Eukaryota</taxon>
        <taxon>Fungi</taxon>
        <taxon>Dikarya</taxon>
        <taxon>Ascomycota</taxon>
        <taxon>Pezizomycotina</taxon>
        <taxon>Sordariomycetes</taxon>
        <taxon>Sordariomycetidae</taxon>
        <taxon>Calosphaeriales</taxon>
        <taxon>Pleurostomataceae</taxon>
        <taxon>Pleurostoma</taxon>
    </lineage>
</organism>
<keyword evidence="2" id="KW-1185">Reference proteome</keyword>
<evidence type="ECO:0000313" key="2">
    <source>
        <dbReference type="Proteomes" id="UP001174694"/>
    </source>
</evidence>
<name>A0AA38RGI1_9PEZI</name>
<proteinExistence type="predicted"/>
<sequence length="186" mass="20420">MDAQLDMRMLDLARRVHGDVVLTGAVLGQIDDDAQRQLAIYETHRFPGDNYAMVRTSLTGEPQSQLATIHSLARSGAALTRSDLNELNILVDGGTGTITGAIDWADAGIRPFGLALYTPEKCIGGMGRDGWVYLDNADVLRDQFWRASAHYAGPVSQSQTKSTRELVVGIEDMSIEKRRLYLKAIL</sequence>
<dbReference type="EMBL" id="JANBVO010000069">
    <property type="protein sequence ID" value="KAJ9131289.1"/>
    <property type="molecule type" value="Genomic_DNA"/>
</dbReference>
<dbReference type="Proteomes" id="UP001174694">
    <property type="component" value="Unassembled WGS sequence"/>
</dbReference>
<comment type="caution">
    <text evidence="1">The sequence shown here is derived from an EMBL/GenBank/DDBJ whole genome shotgun (WGS) entry which is preliminary data.</text>
</comment>
<reference evidence="1" key="1">
    <citation type="submission" date="2022-07" db="EMBL/GenBank/DDBJ databases">
        <title>Fungi with potential for degradation of polypropylene.</title>
        <authorList>
            <person name="Gostincar C."/>
        </authorList>
    </citation>
    <scope>NUCLEOTIDE SEQUENCE</scope>
    <source>
        <strain evidence="1">EXF-13308</strain>
    </source>
</reference>
<protein>
    <recommendedName>
        <fullName evidence="3">Aminoglycoside phosphotransferase domain-containing protein</fullName>
    </recommendedName>
</protein>
<dbReference type="AlphaFoldDB" id="A0AA38RGI1"/>
<evidence type="ECO:0008006" key="3">
    <source>
        <dbReference type="Google" id="ProtNLM"/>
    </source>
</evidence>
<evidence type="ECO:0000313" key="1">
    <source>
        <dbReference type="EMBL" id="KAJ9131289.1"/>
    </source>
</evidence>
<gene>
    <name evidence="1" type="ORF">NKR23_g11775</name>
</gene>
<accession>A0AA38RGI1</accession>